<dbReference type="Gene3D" id="3.60.21.10">
    <property type="match status" value="1"/>
</dbReference>
<proteinExistence type="inferred from homology"/>
<dbReference type="GO" id="GO:0016787">
    <property type="term" value="F:hydrolase activity"/>
    <property type="evidence" value="ECO:0007669"/>
    <property type="project" value="UniProtKB-KW"/>
</dbReference>
<name>A0A495D3W0_9PROT</name>
<dbReference type="InterPro" id="IPR029052">
    <property type="entry name" value="Metallo-depent_PP-like"/>
</dbReference>
<comment type="caution">
    <text evidence="6">The sequence shown here is derived from an EMBL/GenBank/DDBJ whole genome shotgun (WGS) entry which is preliminary data.</text>
</comment>
<reference evidence="6 7" key="1">
    <citation type="submission" date="2018-10" db="EMBL/GenBank/DDBJ databases">
        <title>Genomic Encyclopedia of Type Strains, Phase IV (KMG-IV): sequencing the most valuable type-strain genomes for metagenomic binning, comparative biology and taxonomic classification.</title>
        <authorList>
            <person name="Goeker M."/>
        </authorList>
    </citation>
    <scope>NUCLEOTIDE SEQUENCE [LARGE SCALE GENOMIC DNA]</scope>
    <source>
        <strain evidence="6 7">DSM 4734</strain>
    </source>
</reference>
<evidence type="ECO:0000256" key="2">
    <source>
        <dbReference type="ARBA" id="ARBA00022801"/>
    </source>
</evidence>
<accession>A0A495D3W0</accession>
<gene>
    <name evidence="6" type="ORF">C7435_2890</name>
</gene>
<dbReference type="EMBL" id="RBIM01000007">
    <property type="protein sequence ID" value="RKQ95201.1"/>
    <property type="molecule type" value="Genomic_DNA"/>
</dbReference>
<evidence type="ECO:0000256" key="4">
    <source>
        <dbReference type="ARBA" id="ARBA00025742"/>
    </source>
</evidence>
<dbReference type="Proteomes" id="UP000273675">
    <property type="component" value="Unassembled WGS sequence"/>
</dbReference>
<dbReference type="OrthoDB" id="651281at2"/>
<dbReference type="RefSeq" id="WP_075191062.1">
    <property type="nucleotide sequence ID" value="NZ_RBIM01000007.1"/>
</dbReference>
<dbReference type="GO" id="GO:0046872">
    <property type="term" value="F:metal ion binding"/>
    <property type="evidence" value="ECO:0007669"/>
    <property type="project" value="UniProtKB-KW"/>
</dbReference>
<evidence type="ECO:0000259" key="5">
    <source>
        <dbReference type="Pfam" id="PF00149"/>
    </source>
</evidence>
<feature type="domain" description="Calcineurin-like phosphoesterase" evidence="5">
    <location>
        <begin position="3"/>
        <end position="192"/>
    </location>
</feature>
<dbReference type="Pfam" id="PF00149">
    <property type="entry name" value="Metallophos"/>
    <property type="match status" value="1"/>
</dbReference>
<dbReference type="InterPro" id="IPR004843">
    <property type="entry name" value="Calcineurin-like_PHP"/>
</dbReference>
<evidence type="ECO:0000313" key="7">
    <source>
        <dbReference type="Proteomes" id="UP000273675"/>
    </source>
</evidence>
<sequence>MTRIIHIADLHFGAEDAELVAGFEAACAALEPDLIVAAGDFTQAARWRELNAAAAMFERIGKPVVGRPGNHDVPVYAPVERALRPWRRFERALGHQIKPAWRNEALQAETLHTARRAQWRPDWSLGRAADRDIAQALDGFAQAGDRVRVLACHHPLIAPRPDDPRAATRNGLAAARRLSAACDLVLTGHLHETFVLPAPDPDQTCWFIGTGTTFSRRTRQETASFNLIDINADGIRMTRQESAPDGSFAAGQVWELERRQS</sequence>
<protein>
    <submittedName>
        <fullName evidence="6">3',5'-cyclic AMP phosphodiesterase CpdA</fullName>
    </submittedName>
</protein>
<dbReference type="SUPFAM" id="SSF56300">
    <property type="entry name" value="Metallo-dependent phosphatases"/>
    <property type="match status" value="1"/>
</dbReference>
<keyword evidence="3" id="KW-0408">Iron</keyword>
<keyword evidence="1" id="KW-0479">Metal-binding</keyword>
<evidence type="ECO:0000313" key="6">
    <source>
        <dbReference type="EMBL" id="RKQ95201.1"/>
    </source>
</evidence>
<dbReference type="PANTHER" id="PTHR42988">
    <property type="entry name" value="PHOSPHOHYDROLASE"/>
    <property type="match status" value="1"/>
</dbReference>
<evidence type="ECO:0000256" key="3">
    <source>
        <dbReference type="ARBA" id="ARBA00023004"/>
    </source>
</evidence>
<organism evidence="6 7">
    <name type="scientific">Maricaulis maris</name>
    <dbReference type="NCBI Taxonomy" id="74318"/>
    <lineage>
        <taxon>Bacteria</taxon>
        <taxon>Pseudomonadati</taxon>
        <taxon>Pseudomonadota</taxon>
        <taxon>Alphaproteobacteria</taxon>
        <taxon>Maricaulales</taxon>
        <taxon>Maricaulaceae</taxon>
        <taxon>Maricaulis</taxon>
    </lineage>
</organism>
<dbReference type="InterPro" id="IPR050884">
    <property type="entry name" value="CNP_phosphodiesterase-III"/>
</dbReference>
<dbReference type="PANTHER" id="PTHR42988:SF2">
    <property type="entry name" value="CYCLIC NUCLEOTIDE PHOSPHODIESTERASE CBUA0032-RELATED"/>
    <property type="match status" value="1"/>
</dbReference>
<keyword evidence="2" id="KW-0378">Hydrolase</keyword>
<evidence type="ECO:0000256" key="1">
    <source>
        <dbReference type="ARBA" id="ARBA00022723"/>
    </source>
</evidence>
<comment type="similarity">
    <text evidence="4">Belongs to the cyclic nucleotide phosphodiesterase class-III family.</text>
</comment>
<dbReference type="AlphaFoldDB" id="A0A495D3W0"/>